<evidence type="ECO:0000313" key="2">
    <source>
        <dbReference type="Proteomes" id="UP000075883"/>
    </source>
</evidence>
<dbReference type="VEuPathDB" id="VectorBase:ACUA016340"/>
<proteinExistence type="predicted"/>
<dbReference type="AlphaFoldDB" id="A0A182MEJ4"/>
<keyword evidence="2" id="KW-1185">Reference proteome</keyword>
<protein>
    <submittedName>
        <fullName evidence="1">Uncharacterized protein</fullName>
    </submittedName>
</protein>
<organism evidence="1 2">
    <name type="scientific">Anopheles culicifacies</name>
    <dbReference type="NCBI Taxonomy" id="139723"/>
    <lineage>
        <taxon>Eukaryota</taxon>
        <taxon>Metazoa</taxon>
        <taxon>Ecdysozoa</taxon>
        <taxon>Arthropoda</taxon>
        <taxon>Hexapoda</taxon>
        <taxon>Insecta</taxon>
        <taxon>Pterygota</taxon>
        <taxon>Neoptera</taxon>
        <taxon>Endopterygota</taxon>
        <taxon>Diptera</taxon>
        <taxon>Nematocera</taxon>
        <taxon>Culicoidea</taxon>
        <taxon>Culicidae</taxon>
        <taxon>Anophelinae</taxon>
        <taxon>Anopheles</taxon>
        <taxon>culicifacies species complex</taxon>
    </lineage>
</organism>
<dbReference type="EMBL" id="AXCM01021879">
    <property type="status" value="NOT_ANNOTATED_CDS"/>
    <property type="molecule type" value="Genomic_DNA"/>
</dbReference>
<evidence type="ECO:0000313" key="1">
    <source>
        <dbReference type="EnsemblMetazoa" id="ACUA016340-PA"/>
    </source>
</evidence>
<dbReference type="EnsemblMetazoa" id="ACUA016340-RA">
    <property type="protein sequence ID" value="ACUA016340-PA"/>
    <property type="gene ID" value="ACUA016340"/>
</dbReference>
<accession>A0A182MEJ4</accession>
<dbReference type="Proteomes" id="UP000075883">
    <property type="component" value="Unassembled WGS sequence"/>
</dbReference>
<name>A0A182MEJ4_9DIPT</name>
<reference evidence="1" key="2">
    <citation type="submission" date="2020-05" db="UniProtKB">
        <authorList>
            <consortium name="EnsemblMetazoa"/>
        </authorList>
    </citation>
    <scope>IDENTIFICATION</scope>
    <source>
        <strain evidence="1">A-37</strain>
    </source>
</reference>
<sequence length="363" mass="40000">MWNQTEAILEDLVESHSAATTNDTRRNGNLTNLHTALDAIRSEKNSFLQQMAAYDQSKATEIDAISLIDRTKQDLVMADSGMALIMHSSVHGLTNVTMGLLHSLGSNGAGQARANPTQPSVDTFLAVLQRTVVDTQLNFQTQANRVLRRVRAHLSALSQTPELGTYLSQYADLIATFKMDVNNLLNTMYSSVTMSMSSYRTMIDEELSLGISDLLSSAGLSNEHAFLYTCLKRYVFKYYDQSLAVAKLLHCGEPELRTLEYLVTVAGPILERAAISDSSAVQMNVICSIGSTACMANYYTSLADQLVAAQARFQSYVQFIELEVTALSQRIDICAHSTLFDMQYYVQVIKGKFTTCLSTGSVN</sequence>
<reference evidence="2" key="1">
    <citation type="submission" date="2013-09" db="EMBL/GenBank/DDBJ databases">
        <title>The Genome Sequence of Anopheles culicifacies species A.</title>
        <authorList>
            <consortium name="The Broad Institute Genomics Platform"/>
            <person name="Neafsey D.E."/>
            <person name="Besansky N."/>
            <person name="Howell P."/>
            <person name="Walton C."/>
            <person name="Young S.K."/>
            <person name="Zeng Q."/>
            <person name="Gargeya S."/>
            <person name="Fitzgerald M."/>
            <person name="Haas B."/>
            <person name="Abouelleil A."/>
            <person name="Allen A.W."/>
            <person name="Alvarado L."/>
            <person name="Arachchi H.M."/>
            <person name="Berlin A.M."/>
            <person name="Chapman S.B."/>
            <person name="Gainer-Dewar J."/>
            <person name="Goldberg J."/>
            <person name="Griggs A."/>
            <person name="Gujja S."/>
            <person name="Hansen M."/>
            <person name="Howarth C."/>
            <person name="Imamovic A."/>
            <person name="Ireland A."/>
            <person name="Larimer J."/>
            <person name="McCowan C."/>
            <person name="Murphy C."/>
            <person name="Pearson M."/>
            <person name="Poon T.W."/>
            <person name="Priest M."/>
            <person name="Roberts A."/>
            <person name="Saif S."/>
            <person name="Shea T."/>
            <person name="Sisk P."/>
            <person name="Sykes S."/>
            <person name="Wortman J."/>
            <person name="Nusbaum C."/>
            <person name="Birren B."/>
        </authorList>
    </citation>
    <scope>NUCLEOTIDE SEQUENCE [LARGE SCALE GENOMIC DNA]</scope>
    <source>
        <strain evidence="2">A-37</strain>
    </source>
</reference>